<keyword evidence="2" id="KW-1185">Reference proteome</keyword>
<evidence type="ECO:0000313" key="1">
    <source>
        <dbReference type="EMBL" id="GII52800.1"/>
    </source>
</evidence>
<name>A0A8J3V9Y8_9ACTN</name>
<protein>
    <submittedName>
        <fullName evidence="1">Uncharacterized protein</fullName>
    </submittedName>
</protein>
<dbReference type="AlphaFoldDB" id="A0A8J3V9Y8"/>
<sequence length="248" mass="26278">MLIVLCSGGHSPGVTTTGLAMTLAWPREILFAECDPAGGSLLSGYLLGQPRERGLGEWAVQLRRGADPEAVLGEQVYHLAGGTESRRILPGLAEPAQVASVQPLWPGIADTLAAMPGDVIADIGRAGGSDTPTPLLTRADQVLVVARPTLMDLSAVAPRLQEIKALRGPRLDPRVLLVGAGPYSRKEVARTLDAEVADHLPHDPRAATVLSHGTGNERYVPRSLLLRAARSLAEDLRAQLVRDEVAAR</sequence>
<dbReference type="EMBL" id="BOOR01000007">
    <property type="protein sequence ID" value="GII52800.1"/>
    <property type="molecule type" value="Genomic_DNA"/>
</dbReference>
<dbReference type="Proteomes" id="UP000605992">
    <property type="component" value="Unassembled WGS sequence"/>
</dbReference>
<dbReference type="SUPFAM" id="SSF52540">
    <property type="entry name" value="P-loop containing nucleoside triphosphate hydrolases"/>
    <property type="match status" value="1"/>
</dbReference>
<dbReference type="InterPro" id="IPR027417">
    <property type="entry name" value="P-loop_NTPase"/>
</dbReference>
<dbReference type="RefSeq" id="WP_203943088.1">
    <property type="nucleotide sequence ID" value="NZ_BOOR01000007.1"/>
</dbReference>
<dbReference type="Gene3D" id="3.40.50.300">
    <property type="entry name" value="P-loop containing nucleotide triphosphate hydrolases"/>
    <property type="match status" value="1"/>
</dbReference>
<organism evidence="1 2">
    <name type="scientific">Planotetraspora thailandica</name>
    <dbReference type="NCBI Taxonomy" id="487172"/>
    <lineage>
        <taxon>Bacteria</taxon>
        <taxon>Bacillati</taxon>
        <taxon>Actinomycetota</taxon>
        <taxon>Actinomycetes</taxon>
        <taxon>Streptosporangiales</taxon>
        <taxon>Streptosporangiaceae</taxon>
        <taxon>Planotetraspora</taxon>
    </lineage>
</organism>
<accession>A0A8J3V9Y8</accession>
<reference evidence="1" key="1">
    <citation type="submission" date="2021-01" db="EMBL/GenBank/DDBJ databases">
        <title>Whole genome shotgun sequence of Planotetraspora thailandica NBRC 104271.</title>
        <authorList>
            <person name="Komaki H."/>
            <person name="Tamura T."/>
        </authorList>
    </citation>
    <scope>NUCLEOTIDE SEQUENCE</scope>
    <source>
        <strain evidence="1">NBRC 104271</strain>
    </source>
</reference>
<evidence type="ECO:0000313" key="2">
    <source>
        <dbReference type="Proteomes" id="UP000605992"/>
    </source>
</evidence>
<gene>
    <name evidence="1" type="ORF">Pth03_11890</name>
</gene>
<comment type="caution">
    <text evidence="1">The sequence shown here is derived from an EMBL/GenBank/DDBJ whole genome shotgun (WGS) entry which is preliminary data.</text>
</comment>
<proteinExistence type="predicted"/>